<gene>
    <name evidence="1" type="ORF">J2Z37_000338</name>
</gene>
<keyword evidence="2" id="KW-1185">Reference proteome</keyword>
<name>A0ABS4GJB6_9BACL</name>
<dbReference type="EMBL" id="JAGGKT010000001">
    <property type="protein sequence ID" value="MBP1930351.1"/>
    <property type="molecule type" value="Genomic_DNA"/>
</dbReference>
<evidence type="ECO:0000313" key="1">
    <source>
        <dbReference type="EMBL" id="MBP1930351.1"/>
    </source>
</evidence>
<dbReference type="RefSeq" id="WP_209808276.1">
    <property type="nucleotide sequence ID" value="NZ_JAGGKT010000001.1"/>
</dbReference>
<accession>A0ABS4GJB6</accession>
<protein>
    <submittedName>
        <fullName evidence="1">Uncharacterized protein</fullName>
    </submittedName>
</protein>
<sequence length="82" mass="9872">MKTIQEANEELLQLLFCWKRKEGKFIRFSIEQVEENWVLSFYSVNTQEQDKHLFASFTGKSHDELKRWALDRLVTYTLSIQT</sequence>
<comment type="caution">
    <text evidence="1">The sequence shown here is derived from an EMBL/GenBank/DDBJ whole genome shotgun (WGS) entry which is preliminary data.</text>
</comment>
<reference evidence="1 2" key="1">
    <citation type="submission" date="2021-03" db="EMBL/GenBank/DDBJ databases">
        <title>Genomic Encyclopedia of Type Strains, Phase IV (KMG-IV): sequencing the most valuable type-strain genomes for metagenomic binning, comparative biology and taxonomic classification.</title>
        <authorList>
            <person name="Goeker M."/>
        </authorList>
    </citation>
    <scope>NUCLEOTIDE SEQUENCE [LARGE SCALE GENOMIC DNA]</scope>
    <source>
        <strain evidence="1 2">DSM 24738</strain>
    </source>
</reference>
<organism evidence="1 2">
    <name type="scientific">Ammoniphilus resinae</name>
    <dbReference type="NCBI Taxonomy" id="861532"/>
    <lineage>
        <taxon>Bacteria</taxon>
        <taxon>Bacillati</taxon>
        <taxon>Bacillota</taxon>
        <taxon>Bacilli</taxon>
        <taxon>Bacillales</taxon>
        <taxon>Paenibacillaceae</taxon>
        <taxon>Aneurinibacillus group</taxon>
        <taxon>Ammoniphilus</taxon>
    </lineage>
</organism>
<evidence type="ECO:0000313" key="2">
    <source>
        <dbReference type="Proteomes" id="UP001519343"/>
    </source>
</evidence>
<dbReference type="Proteomes" id="UP001519343">
    <property type="component" value="Unassembled WGS sequence"/>
</dbReference>
<proteinExistence type="predicted"/>